<evidence type="ECO:0000313" key="2">
    <source>
        <dbReference type="EMBL" id="VDO97192.1"/>
    </source>
</evidence>
<organism evidence="2 3">
    <name type="scientific">Schistosoma margrebowiei</name>
    <dbReference type="NCBI Taxonomy" id="48269"/>
    <lineage>
        <taxon>Eukaryota</taxon>
        <taxon>Metazoa</taxon>
        <taxon>Spiralia</taxon>
        <taxon>Lophotrochozoa</taxon>
        <taxon>Platyhelminthes</taxon>
        <taxon>Trematoda</taxon>
        <taxon>Digenea</taxon>
        <taxon>Strigeidida</taxon>
        <taxon>Schistosomatoidea</taxon>
        <taxon>Schistosomatidae</taxon>
        <taxon>Schistosoma</taxon>
    </lineage>
</organism>
<feature type="compositionally biased region" description="Basic and acidic residues" evidence="1">
    <location>
        <begin position="11"/>
        <end position="21"/>
    </location>
</feature>
<gene>
    <name evidence="2" type="ORF">SMRZ_LOCUS11808</name>
</gene>
<dbReference type="EMBL" id="UZAI01006894">
    <property type="protein sequence ID" value="VDO97192.1"/>
    <property type="molecule type" value="Genomic_DNA"/>
</dbReference>
<accession>A0A183M6Y3</accession>
<evidence type="ECO:0000313" key="3">
    <source>
        <dbReference type="Proteomes" id="UP000277204"/>
    </source>
</evidence>
<protein>
    <submittedName>
        <fullName evidence="2">Uncharacterized protein</fullName>
    </submittedName>
</protein>
<evidence type="ECO:0000256" key="1">
    <source>
        <dbReference type="SAM" id="MobiDB-lite"/>
    </source>
</evidence>
<sequence>MEPLLELELAQTERETDGERLRQKRRKHYAQVVTDKVMLHVSTSALRTFDDNPGKDWITMISRALDLPNREIIHLDGNYMN</sequence>
<dbReference type="AlphaFoldDB" id="A0A183M6Y3"/>
<feature type="region of interest" description="Disordered" evidence="1">
    <location>
        <begin position="1"/>
        <end position="23"/>
    </location>
</feature>
<dbReference type="Proteomes" id="UP000277204">
    <property type="component" value="Unassembled WGS sequence"/>
</dbReference>
<proteinExistence type="predicted"/>
<keyword evidence="3" id="KW-1185">Reference proteome</keyword>
<name>A0A183M6Y3_9TREM</name>
<reference evidence="2 3" key="1">
    <citation type="submission" date="2018-11" db="EMBL/GenBank/DDBJ databases">
        <authorList>
            <consortium name="Pathogen Informatics"/>
        </authorList>
    </citation>
    <scope>NUCLEOTIDE SEQUENCE [LARGE SCALE GENOMIC DNA]</scope>
    <source>
        <strain evidence="2 3">Zambia</strain>
    </source>
</reference>